<dbReference type="SMART" id="SM00028">
    <property type="entry name" value="TPR"/>
    <property type="match status" value="5"/>
</dbReference>
<dbReference type="Pfam" id="PF20703">
    <property type="entry name" value="nSTAND1"/>
    <property type="match status" value="1"/>
</dbReference>
<evidence type="ECO:0000256" key="2">
    <source>
        <dbReference type="PROSITE-ProRule" id="PRU01091"/>
    </source>
</evidence>
<dbReference type="SUPFAM" id="SSF48452">
    <property type="entry name" value="TPR-like"/>
    <property type="match status" value="2"/>
</dbReference>
<dbReference type="InterPro" id="IPR027417">
    <property type="entry name" value="P-loop_NTPase"/>
</dbReference>
<dbReference type="InterPro" id="IPR049052">
    <property type="entry name" value="nSTAND1"/>
</dbReference>
<sequence length="1090" mass="123966">MNQHNKASFYLGDWCVIPDQCRLQNSQDIKHLQPKLMEVLLYLADHPSQVISMDELISACWLGMPISDNPIHKTIAELRKALGDSTEQPKYIKTIPRKGYMLIAKVSHKNNFDGDTEPFWQEGIPFLGNQPMLQKHAEIFFARETALADVTQMIARLNRADRALIQLSGSSGCGKTSFIQAGVIPKLLNPYKPFKISFTQALCWDLAIHSGTETLRSSLQQQAFFSDVFGAEQLPQDDAEKPRTVQADEEQLTGSEQRLIVFIDQIEHWMFDPRTEDGSPSRIDDLMQLIDTLYRSGKCLLVLSARDEASQELTQRLERVCHDGQLLPYRLPEMSGSEKMQWLKKTFQAAGLFFAVNAARQTTLLDQISQLVNRYHLSLSTLQVLFQRLCEGHNSSELSFKDYQDMGGIEGIMGTHHEHVFKQLTPEQQAQVSSQFPALIGFESIEHQRPVLKYPDWVVIQREVDQSILTRLLDLRILKSNLRGAQIQLSFNEKNMVYLWPRLGDWIEAHQNLLIKQVELKLMAIRWVNAGKHPAACLNVPDFQRLVTTPPVPTSDQSDSVQEFIAHSKTHIRRHQASKLSAIMLGVACALGMVWFWYQEQKTEHQWQQTQAQLMGLSTVLTEQISPQLKQAGALELMQRINQEVIGVYASQQNALTAKQWAQYMATYNQLGTLSVNQREDEQAADFFTAGIALAGQSAIIDHPGVLNQKMLSHYWLGHLAFNHQEFSVANTHWQAYLALARQLRDLEPDQDQWVLEHSYALNNLGSLAEKSDQLDSAERYFSQSIALKTALLSRKPDDQLLIADLADSWSWQGNVLRKKGALGEALKAYEDSRVLTASLVDDASARQMKLHRESLALHRMASVTFDLGFIDQAQTLATEAIGKSQQLNLLAPEQHNHKKELLGLHLLNATIDRHAGDPDAALQHIQQASQLIEFFKLNLRMSPRISAMKMRLKLEQALLFYDHEQPESALQAIEEGMQLWNDQAVAAQRSAQLAYVMLCLNQLKILDQVEQTVRQVGSRIQLDHAWAQITAMLEDNPQSQQLMAIYLALSHARKGDISHHEFVRLLKDSEYRNPEFYQPLIEEQLITFH</sequence>
<evidence type="ECO:0000256" key="1">
    <source>
        <dbReference type="ARBA" id="ARBA00023125"/>
    </source>
</evidence>
<dbReference type="SUPFAM" id="SSF52540">
    <property type="entry name" value="P-loop containing nucleoside triphosphate hydrolases"/>
    <property type="match status" value="1"/>
</dbReference>
<dbReference type="InterPro" id="IPR011990">
    <property type="entry name" value="TPR-like_helical_dom_sf"/>
</dbReference>
<name>A0ABV7JFM2_9GAMM</name>
<keyword evidence="1 2" id="KW-0238">DNA-binding</keyword>
<feature type="domain" description="OmpR/PhoB-type" evidence="3">
    <location>
        <begin position="6"/>
        <end position="104"/>
    </location>
</feature>
<dbReference type="Proteomes" id="UP001595533">
    <property type="component" value="Unassembled WGS sequence"/>
</dbReference>
<dbReference type="RefSeq" id="WP_157893007.1">
    <property type="nucleotide sequence ID" value="NZ_JBHRTS010000011.1"/>
</dbReference>
<protein>
    <submittedName>
        <fullName evidence="4">Winged helix-turn-helix domain-containing protein</fullName>
    </submittedName>
</protein>
<comment type="caution">
    <text evidence="4">The sequence shown here is derived from an EMBL/GenBank/DDBJ whole genome shotgun (WGS) entry which is preliminary data.</text>
</comment>
<dbReference type="PANTHER" id="PTHR47691">
    <property type="entry name" value="REGULATOR-RELATED"/>
    <property type="match status" value="1"/>
</dbReference>
<dbReference type="Pfam" id="PF00486">
    <property type="entry name" value="Trans_reg_C"/>
    <property type="match status" value="1"/>
</dbReference>
<dbReference type="CDD" id="cd00383">
    <property type="entry name" value="trans_reg_C"/>
    <property type="match status" value="1"/>
</dbReference>
<evidence type="ECO:0000313" key="5">
    <source>
        <dbReference type="Proteomes" id="UP001595533"/>
    </source>
</evidence>
<dbReference type="InterPro" id="IPR036388">
    <property type="entry name" value="WH-like_DNA-bd_sf"/>
</dbReference>
<dbReference type="SUPFAM" id="SSF46894">
    <property type="entry name" value="C-terminal effector domain of the bipartite response regulators"/>
    <property type="match status" value="1"/>
</dbReference>
<dbReference type="Gene3D" id="1.25.40.10">
    <property type="entry name" value="Tetratricopeptide repeat domain"/>
    <property type="match status" value="2"/>
</dbReference>
<organism evidence="4 5">
    <name type="scientific">Marinicella sediminis</name>
    <dbReference type="NCBI Taxonomy" id="1792834"/>
    <lineage>
        <taxon>Bacteria</taxon>
        <taxon>Pseudomonadati</taxon>
        <taxon>Pseudomonadota</taxon>
        <taxon>Gammaproteobacteria</taxon>
        <taxon>Lysobacterales</taxon>
        <taxon>Marinicellaceae</taxon>
        <taxon>Marinicella</taxon>
    </lineage>
</organism>
<dbReference type="InterPro" id="IPR016032">
    <property type="entry name" value="Sig_transdc_resp-reg_C-effctor"/>
</dbReference>
<dbReference type="InterPro" id="IPR001867">
    <property type="entry name" value="OmpR/PhoB-type_DNA-bd"/>
</dbReference>
<evidence type="ECO:0000259" key="3">
    <source>
        <dbReference type="PROSITE" id="PS51755"/>
    </source>
</evidence>
<dbReference type="PANTHER" id="PTHR47691:SF3">
    <property type="entry name" value="HTH-TYPE TRANSCRIPTIONAL REGULATOR RV0890C-RELATED"/>
    <property type="match status" value="1"/>
</dbReference>
<feature type="DNA-binding region" description="OmpR/PhoB-type" evidence="2">
    <location>
        <begin position="6"/>
        <end position="104"/>
    </location>
</feature>
<dbReference type="EMBL" id="JBHRTS010000011">
    <property type="protein sequence ID" value="MFC3195907.1"/>
    <property type="molecule type" value="Genomic_DNA"/>
</dbReference>
<proteinExistence type="predicted"/>
<keyword evidence="5" id="KW-1185">Reference proteome</keyword>
<dbReference type="SMART" id="SM00862">
    <property type="entry name" value="Trans_reg_C"/>
    <property type="match status" value="1"/>
</dbReference>
<dbReference type="Gene3D" id="1.10.10.10">
    <property type="entry name" value="Winged helix-like DNA-binding domain superfamily/Winged helix DNA-binding domain"/>
    <property type="match status" value="1"/>
</dbReference>
<dbReference type="PROSITE" id="PS51755">
    <property type="entry name" value="OMPR_PHOB"/>
    <property type="match status" value="1"/>
</dbReference>
<accession>A0ABV7JFM2</accession>
<reference evidence="5" key="1">
    <citation type="journal article" date="2019" name="Int. J. Syst. Evol. Microbiol.">
        <title>The Global Catalogue of Microorganisms (GCM) 10K type strain sequencing project: providing services to taxonomists for standard genome sequencing and annotation.</title>
        <authorList>
            <consortium name="The Broad Institute Genomics Platform"/>
            <consortium name="The Broad Institute Genome Sequencing Center for Infectious Disease"/>
            <person name="Wu L."/>
            <person name="Ma J."/>
        </authorList>
    </citation>
    <scope>NUCLEOTIDE SEQUENCE [LARGE SCALE GENOMIC DNA]</scope>
    <source>
        <strain evidence="5">KCTC 42953</strain>
    </source>
</reference>
<gene>
    <name evidence="4" type="ORF">ACFODZ_16755</name>
</gene>
<evidence type="ECO:0000313" key="4">
    <source>
        <dbReference type="EMBL" id="MFC3195907.1"/>
    </source>
</evidence>
<dbReference type="InterPro" id="IPR019734">
    <property type="entry name" value="TPR_rpt"/>
</dbReference>
<dbReference type="Gene3D" id="3.40.50.300">
    <property type="entry name" value="P-loop containing nucleotide triphosphate hydrolases"/>
    <property type="match status" value="1"/>
</dbReference>